<protein>
    <submittedName>
        <fullName evidence="1">Tetratricopeptide domain-containing protein</fullName>
    </submittedName>
</protein>
<evidence type="ECO:0000313" key="1">
    <source>
        <dbReference type="EMBL" id="QTA92274.1"/>
    </source>
</evidence>
<keyword evidence="2" id="KW-1185">Reference proteome</keyword>
<accession>A0A975BW26</accession>
<gene>
    <name evidence="1" type="ORF">dnm_083500</name>
</gene>
<dbReference type="EMBL" id="CP061800">
    <property type="protein sequence ID" value="QTA92274.1"/>
    <property type="molecule type" value="Genomic_DNA"/>
</dbReference>
<organism evidence="1 2">
    <name type="scientific">Desulfonema magnum</name>
    <dbReference type="NCBI Taxonomy" id="45655"/>
    <lineage>
        <taxon>Bacteria</taxon>
        <taxon>Pseudomonadati</taxon>
        <taxon>Thermodesulfobacteriota</taxon>
        <taxon>Desulfobacteria</taxon>
        <taxon>Desulfobacterales</taxon>
        <taxon>Desulfococcaceae</taxon>
        <taxon>Desulfonema</taxon>
    </lineage>
</organism>
<sequence>MFRNVLYLSVIVFLGAVLCLAGCEWIKLPASPKCQKTNAELIRDDKSAEDRDCVQTDKGLIEYKGPFRHRWWHYYNRALFFAENGCWEEAENDLTEAIRQRYKDQWDARTYGMHFIDYFPHRELGIAYYYHAQEDYDQAENETKKNQAILKMKHALDELMISLEGDKSKKTDGQPSAKALFYIEPVYKNLVEYKNELLENGIGQEKLTKLGLNSIKISKPIIEMDAVQKGTDAQDKILLSKTRNNIVTISGYVKDENYIKSISVNGEPVFLLNSLEDRELYEQFNRKVPFKKQLYLPQGQHTVKVEAKNIMGESAVPEMIRAKVDNYGPSLAVEEIRYAQSSDEKIIINGLLEDESGISDLFINGKNIPIQHDGNRAFFSATIASSDRRLELIAYDRLGNRMISTQMPSATQSSPPLLASAGVMADNRLVGQPAKKSPSIEIKVLREDCKLCDTGDYLDFCKEEFKVDGKSEQILVDEIKKDMKDIHFEHIDNIQFLNKLLIDAQLYKQIDKNGKFSKYYKKLSNLSDNEQKIIKKLNRLILEEIYSEYVPKSRGLYINLTECQEIKSRLNKIDVKIVVDKAQNFIKEICFDEVCFNKRWDTDVDFKKNYQAVEFPYYIDLPKGGKVSKIVKVKEKNNTITSKEVISGIFDDKAEIEFNGESVTVKQEECEPYNENMRYSVFILPLNLKRNDSNFKTKLKEKLSCFRMFGTEEKCRFNISRENIDEVLYHKITTSDEKNGKEVQEFKNICRDKGIRCFVRGSFKKERKKGHLFTEVIINVVDTAKTDLSIEKMPSIDTYIRGNDLDRLAQDIANKFSVEFPLLVGNVVGVEKDNVIITDLQHPKLRKNYRVITFFDSEETTGKEFALARIIEPKNNKAILIEPKKAERIWSQTITE</sequence>
<dbReference type="AlphaFoldDB" id="A0A975BW26"/>
<dbReference type="InterPro" id="IPR011990">
    <property type="entry name" value="TPR-like_helical_dom_sf"/>
</dbReference>
<proteinExistence type="predicted"/>
<dbReference type="RefSeq" id="WP_207679702.1">
    <property type="nucleotide sequence ID" value="NZ_CP061800.1"/>
</dbReference>
<dbReference type="SUPFAM" id="SSF48452">
    <property type="entry name" value="TPR-like"/>
    <property type="match status" value="1"/>
</dbReference>
<dbReference type="Proteomes" id="UP000663722">
    <property type="component" value="Chromosome"/>
</dbReference>
<name>A0A975BW26_9BACT</name>
<evidence type="ECO:0000313" key="2">
    <source>
        <dbReference type="Proteomes" id="UP000663722"/>
    </source>
</evidence>
<dbReference type="KEGG" id="dmm:dnm_083500"/>
<reference evidence="1" key="1">
    <citation type="journal article" date="2021" name="Microb. Physiol.">
        <title>Proteogenomic Insights into the Physiology of Marine, Sulfate-Reducing, Filamentous Desulfonema limicola and Desulfonema magnum.</title>
        <authorList>
            <person name="Schnaars V."/>
            <person name="Wohlbrand L."/>
            <person name="Scheve S."/>
            <person name="Hinrichs C."/>
            <person name="Reinhardt R."/>
            <person name="Rabus R."/>
        </authorList>
    </citation>
    <scope>NUCLEOTIDE SEQUENCE</scope>
    <source>
        <strain evidence="1">4be13</strain>
    </source>
</reference>
<dbReference type="Gene3D" id="1.25.40.10">
    <property type="entry name" value="Tetratricopeptide repeat domain"/>
    <property type="match status" value="1"/>
</dbReference>